<accession>A0A9X2WHA5</accession>
<dbReference type="Pfam" id="PF02954">
    <property type="entry name" value="HTH_8"/>
    <property type="match status" value="1"/>
</dbReference>
<dbReference type="PROSITE" id="PS50110">
    <property type="entry name" value="RESPONSE_REGULATORY"/>
    <property type="match status" value="1"/>
</dbReference>
<dbReference type="PRINTS" id="PR01590">
    <property type="entry name" value="HTHFIS"/>
</dbReference>
<dbReference type="GO" id="GO:0000160">
    <property type="term" value="P:phosphorelay signal transduction system"/>
    <property type="evidence" value="ECO:0007669"/>
    <property type="project" value="UniProtKB-KW"/>
</dbReference>
<evidence type="ECO:0000256" key="2">
    <source>
        <dbReference type="ARBA" id="ARBA00023012"/>
    </source>
</evidence>
<keyword evidence="6" id="KW-1185">Reference proteome</keyword>
<evidence type="ECO:0000256" key="3">
    <source>
        <dbReference type="PROSITE-ProRule" id="PRU00169"/>
    </source>
</evidence>
<reference evidence="5" key="1">
    <citation type="journal article" date="2022" name="Front. Microbiol.">
        <title>Genome-based taxonomic rearrangement of Oceanobacter-related bacteria including the description of Thalassolituus hydrocarbonoclasticus sp. nov. and Thalassolituus pacificus sp. nov. and emended description of the genus Thalassolituus.</title>
        <authorList>
            <person name="Dong C."/>
            <person name="Wei L."/>
            <person name="Wang J."/>
            <person name="Lai Q."/>
            <person name="Huang Z."/>
            <person name="Shao Z."/>
        </authorList>
    </citation>
    <scope>NUCLEOTIDE SEQUENCE</scope>
    <source>
        <strain evidence="5">59MF3M-4</strain>
    </source>
</reference>
<feature type="domain" description="Response regulatory" evidence="4">
    <location>
        <begin position="8"/>
        <end position="122"/>
    </location>
</feature>
<dbReference type="RefSeq" id="WP_260977106.1">
    <property type="nucleotide sequence ID" value="NZ_JAOANI010000028.1"/>
</dbReference>
<dbReference type="InterPro" id="IPR002197">
    <property type="entry name" value="HTH_Fis"/>
</dbReference>
<dbReference type="InterPro" id="IPR050595">
    <property type="entry name" value="Bact_response_regulator"/>
</dbReference>
<protein>
    <submittedName>
        <fullName evidence="5">Response regulator</fullName>
    </submittedName>
</protein>
<dbReference type="FunFam" id="1.10.10.60:FF:000036">
    <property type="entry name" value="Two-component system response regulator"/>
    <property type="match status" value="1"/>
</dbReference>
<name>A0A9X2WHA5_9GAMM</name>
<gene>
    <name evidence="5" type="ORF">NYR02_14675</name>
</gene>
<organism evidence="5 6">
    <name type="scientific">Thalassolituus pacificus</name>
    <dbReference type="NCBI Taxonomy" id="2975440"/>
    <lineage>
        <taxon>Bacteria</taxon>
        <taxon>Pseudomonadati</taxon>
        <taxon>Pseudomonadota</taxon>
        <taxon>Gammaproteobacteria</taxon>
        <taxon>Oceanospirillales</taxon>
        <taxon>Oceanospirillaceae</taxon>
        <taxon>Thalassolituus</taxon>
    </lineage>
</organism>
<evidence type="ECO:0000313" key="5">
    <source>
        <dbReference type="EMBL" id="MCT7360263.1"/>
    </source>
</evidence>
<dbReference type="PANTHER" id="PTHR44591">
    <property type="entry name" value="STRESS RESPONSE REGULATOR PROTEIN 1"/>
    <property type="match status" value="1"/>
</dbReference>
<keyword evidence="2" id="KW-0902">Two-component regulatory system</keyword>
<dbReference type="SUPFAM" id="SSF52172">
    <property type="entry name" value="CheY-like"/>
    <property type="match status" value="1"/>
</dbReference>
<dbReference type="GO" id="GO:0043565">
    <property type="term" value="F:sequence-specific DNA binding"/>
    <property type="evidence" value="ECO:0007669"/>
    <property type="project" value="InterPro"/>
</dbReference>
<dbReference type="InterPro" id="IPR011006">
    <property type="entry name" value="CheY-like_superfamily"/>
</dbReference>
<dbReference type="PANTHER" id="PTHR44591:SF14">
    <property type="entry name" value="PROTEIN PILG"/>
    <property type="match status" value="1"/>
</dbReference>
<evidence type="ECO:0000313" key="6">
    <source>
        <dbReference type="Proteomes" id="UP001147830"/>
    </source>
</evidence>
<sequence>MDNPAHKRILIIDDDLHFSQVLARSLERQGHQTAVAASGDEALQAAQDLKPQWVTLDLRLEQESGLGLIGRLKQQHPDCRIVMLTGYASIPTAVEAVKLGAHNYLHKPATLQELIAAFDDSGQTQEPLPDNSSVMSVERLEWEHIQRVLNEQQGNISATARVLNMHRRTLQRKLQKYAPR</sequence>
<dbReference type="SMART" id="SM00448">
    <property type="entry name" value="REC"/>
    <property type="match status" value="1"/>
</dbReference>
<evidence type="ECO:0000259" key="4">
    <source>
        <dbReference type="PROSITE" id="PS50110"/>
    </source>
</evidence>
<dbReference type="Gene3D" id="3.40.50.2300">
    <property type="match status" value="1"/>
</dbReference>
<dbReference type="AlphaFoldDB" id="A0A9X2WHA5"/>
<comment type="caution">
    <text evidence="5">The sequence shown here is derived from an EMBL/GenBank/DDBJ whole genome shotgun (WGS) entry which is preliminary data.</text>
</comment>
<evidence type="ECO:0000256" key="1">
    <source>
        <dbReference type="ARBA" id="ARBA00022553"/>
    </source>
</evidence>
<dbReference type="Proteomes" id="UP001147830">
    <property type="component" value="Unassembled WGS sequence"/>
</dbReference>
<keyword evidence="1 3" id="KW-0597">Phosphoprotein</keyword>
<dbReference type="InterPro" id="IPR001789">
    <property type="entry name" value="Sig_transdc_resp-reg_receiver"/>
</dbReference>
<dbReference type="Gene3D" id="1.10.10.60">
    <property type="entry name" value="Homeodomain-like"/>
    <property type="match status" value="1"/>
</dbReference>
<dbReference type="EMBL" id="JAOANI010000028">
    <property type="protein sequence ID" value="MCT7360263.1"/>
    <property type="molecule type" value="Genomic_DNA"/>
</dbReference>
<proteinExistence type="predicted"/>
<reference evidence="5" key="2">
    <citation type="submission" date="2022-08" db="EMBL/GenBank/DDBJ databases">
        <authorList>
            <person name="Dong C."/>
        </authorList>
    </citation>
    <scope>NUCLEOTIDE SEQUENCE</scope>
    <source>
        <strain evidence="5">59MF3M-4</strain>
    </source>
</reference>
<dbReference type="Pfam" id="PF00072">
    <property type="entry name" value="Response_reg"/>
    <property type="match status" value="1"/>
</dbReference>
<dbReference type="CDD" id="cd17563">
    <property type="entry name" value="REC_RegA-like"/>
    <property type="match status" value="1"/>
</dbReference>
<feature type="modified residue" description="4-aspartylphosphate" evidence="3">
    <location>
        <position position="57"/>
    </location>
</feature>